<evidence type="ECO:0000313" key="2">
    <source>
        <dbReference type="EMBL" id="NMP23687.1"/>
    </source>
</evidence>
<dbReference type="InterPro" id="IPR016181">
    <property type="entry name" value="Acyl_CoA_acyltransferase"/>
</dbReference>
<comment type="caution">
    <text evidence="2">The sequence shown here is derived from an EMBL/GenBank/DDBJ whole genome shotgun (WGS) entry which is preliminary data.</text>
</comment>
<reference evidence="2 3" key="1">
    <citation type="submission" date="2020-04" db="EMBL/GenBank/DDBJ databases">
        <authorList>
            <person name="Zhang R."/>
            <person name="Schippers A."/>
        </authorList>
    </citation>
    <scope>NUCLEOTIDE SEQUENCE [LARGE SCALE GENOMIC DNA]</scope>
    <source>
        <strain evidence="2 3">DSM 109850</strain>
    </source>
</reference>
<keyword evidence="2" id="KW-0808">Transferase</keyword>
<accession>A0A7Y0Q3L7</accession>
<evidence type="ECO:0000313" key="3">
    <source>
        <dbReference type="Proteomes" id="UP000533476"/>
    </source>
</evidence>
<proteinExistence type="predicted"/>
<sequence length="181" mass="20475">MVELQYFERSDFPQLVAWVTSPEFLLQWGGPGFDYPLDEPQLEQYVLEANRPGSKVLVFRGFDTESGKVVGHISLGQIDRKNQSGRIGKVLVGDPAMRGKGIGQSMIRQTLDIAFDGLQLHRVSLGVFDFNHSAIEMYRKVGFTLEGVLRDARKIGDDYWNLCEMSILAHEWKTRKTATPV</sequence>
<evidence type="ECO:0000259" key="1">
    <source>
        <dbReference type="PROSITE" id="PS51186"/>
    </source>
</evidence>
<dbReference type="AlphaFoldDB" id="A0A7Y0Q3L7"/>
<protein>
    <submittedName>
        <fullName evidence="2">GNAT family N-acetyltransferase</fullName>
    </submittedName>
</protein>
<dbReference type="Gene3D" id="3.40.630.30">
    <property type="match status" value="1"/>
</dbReference>
<dbReference type="InterPro" id="IPR000182">
    <property type="entry name" value="GNAT_dom"/>
</dbReference>
<dbReference type="PROSITE" id="PS51186">
    <property type="entry name" value="GNAT"/>
    <property type="match status" value="1"/>
</dbReference>
<dbReference type="Proteomes" id="UP000533476">
    <property type="component" value="Unassembled WGS sequence"/>
</dbReference>
<dbReference type="PANTHER" id="PTHR43415:SF5">
    <property type="entry name" value="ACETYLTRANSFERASE"/>
    <property type="match status" value="1"/>
</dbReference>
<dbReference type="Pfam" id="PF00583">
    <property type="entry name" value="Acetyltransf_1"/>
    <property type="match status" value="1"/>
</dbReference>
<dbReference type="PANTHER" id="PTHR43415">
    <property type="entry name" value="SPERMIDINE N(1)-ACETYLTRANSFERASE"/>
    <property type="match status" value="1"/>
</dbReference>
<dbReference type="CDD" id="cd04301">
    <property type="entry name" value="NAT_SF"/>
    <property type="match status" value="1"/>
</dbReference>
<feature type="domain" description="N-acetyltransferase" evidence="1">
    <location>
        <begin position="2"/>
        <end position="166"/>
    </location>
</feature>
<dbReference type="SUPFAM" id="SSF55729">
    <property type="entry name" value="Acyl-CoA N-acyltransferases (Nat)"/>
    <property type="match status" value="1"/>
</dbReference>
<dbReference type="GO" id="GO:0016747">
    <property type="term" value="F:acyltransferase activity, transferring groups other than amino-acyl groups"/>
    <property type="evidence" value="ECO:0007669"/>
    <property type="project" value="InterPro"/>
</dbReference>
<dbReference type="EMBL" id="JABBVZ010000062">
    <property type="protein sequence ID" value="NMP23687.1"/>
    <property type="molecule type" value="Genomic_DNA"/>
</dbReference>
<gene>
    <name evidence="2" type="ORF">HIJ39_15190</name>
</gene>
<keyword evidence="3" id="KW-1185">Reference proteome</keyword>
<name>A0A7Y0Q3L7_9FIRM</name>
<organism evidence="2 3">
    <name type="scientific">Sulfobacillus harzensis</name>
    <dbReference type="NCBI Taxonomy" id="2729629"/>
    <lineage>
        <taxon>Bacteria</taxon>
        <taxon>Bacillati</taxon>
        <taxon>Bacillota</taxon>
        <taxon>Clostridia</taxon>
        <taxon>Eubacteriales</taxon>
        <taxon>Clostridiales Family XVII. Incertae Sedis</taxon>
        <taxon>Sulfobacillus</taxon>
    </lineage>
</organism>